<evidence type="ECO:0000313" key="1">
    <source>
        <dbReference type="EMBL" id="ABT16809.1"/>
    </source>
</evidence>
<dbReference type="GeneID" id="5470175"/>
<keyword evidence="2" id="KW-1185">Reference proteome</keyword>
<proteinExistence type="predicted"/>
<dbReference type="RefSeq" id="YP_001427156.1">
    <property type="nucleotide sequence ID" value="NC_008724.1"/>
</dbReference>
<dbReference type="EMBL" id="EF101928">
    <property type="protein sequence ID" value="ABT16809.1"/>
    <property type="molecule type" value="Genomic_DNA"/>
</dbReference>
<dbReference type="Proteomes" id="UP000202420">
    <property type="component" value="Segment"/>
</dbReference>
<evidence type="ECO:0000313" key="2">
    <source>
        <dbReference type="Proteomes" id="UP000202420"/>
    </source>
</evidence>
<reference evidence="1 2" key="1">
    <citation type="submission" date="2006-09" db="EMBL/GenBank/DDBJ databases">
        <title>Sequence and annotation of the 288-kb ATCV-1 virus that infects an endosymbiotic Chlorella strain of the heliozoon Acanthocystis turfacea.</title>
        <authorList>
            <person name="Fitzgerald L.A."/>
            <person name="Graves M.V."/>
            <person name="Li X."/>
            <person name="Pfitzner A.J.P."/>
            <person name="Hartigan J."/>
            <person name="Van Etten J.L."/>
        </authorList>
    </citation>
    <scope>NUCLEOTIDE SEQUENCE [LARGE SCALE GENOMIC DNA]</scope>
    <source>
        <strain evidence="1 2">ATCV-1</strain>
    </source>
</reference>
<gene>
    <name evidence="1" type="primary">z675R</name>
    <name evidence="1" type="ORF">ATCV1_z675R</name>
</gene>
<dbReference type="KEGG" id="vg:5470175"/>
<name>A7K9T5_9PHYC</name>
<dbReference type="OrthoDB" id="38724at10239"/>
<sequence length="121" mass="13580">MYSFETTSSFFWTMFVSVPRNTVKSETTGGAARMMRLRSETYSVSAIFTTLSLKSFPRRSILNARYLVSSGVVGSRKRSLTYLRWASSVNISLSMVFLPYICTPLDTSVVIWTNKGVSMSS</sequence>
<organism evidence="1 2">
    <name type="scientific">Chlorovirus heliozoae</name>
    <dbReference type="NCBI Taxonomy" id="322019"/>
    <lineage>
        <taxon>Viruses</taxon>
        <taxon>Varidnaviria</taxon>
        <taxon>Bamfordvirae</taxon>
        <taxon>Nucleocytoviricota</taxon>
        <taxon>Megaviricetes</taxon>
        <taxon>Algavirales</taxon>
        <taxon>Phycodnaviridae</taxon>
        <taxon>Chlorovirus</taxon>
    </lineage>
</organism>
<protein>
    <submittedName>
        <fullName evidence="1">Uncharacterized protein z675R</fullName>
    </submittedName>
</protein>
<accession>A7K9T5</accession>